<keyword evidence="1" id="KW-0812">Transmembrane</keyword>
<feature type="transmembrane region" description="Helical" evidence="1">
    <location>
        <begin position="20"/>
        <end position="40"/>
    </location>
</feature>
<comment type="caution">
    <text evidence="2">The sequence shown here is derived from an EMBL/GenBank/DDBJ whole genome shotgun (WGS) entry which is preliminary data.</text>
</comment>
<organism evidence="2 3">
    <name type="scientific">Leucobacter weissii</name>
    <dbReference type="NCBI Taxonomy" id="1983706"/>
    <lineage>
        <taxon>Bacteria</taxon>
        <taxon>Bacillati</taxon>
        <taxon>Actinomycetota</taxon>
        <taxon>Actinomycetes</taxon>
        <taxon>Micrococcales</taxon>
        <taxon>Microbacteriaceae</taxon>
        <taxon>Leucobacter</taxon>
    </lineage>
</organism>
<dbReference type="RefSeq" id="WP_208098252.1">
    <property type="nucleotide sequence ID" value="NZ_JAGDYM010000013.1"/>
</dbReference>
<feature type="transmembrane region" description="Helical" evidence="1">
    <location>
        <begin position="74"/>
        <end position="98"/>
    </location>
</feature>
<name>A0A939MKK7_9MICO</name>
<protein>
    <submittedName>
        <fullName evidence="2">DUF998 domain-containing protein</fullName>
    </submittedName>
</protein>
<keyword evidence="3" id="KW-1185">Reference proteome</keyword>
<proteinExistence type="predicted"/>
<dbReference type="InterPro" id="IPR009339">
    <property type="entry name" value="DUF998"/>
</dbReference>
<dbReference type="AlphaFoldDB" id="A0A939MKK7"/>
<feature type="transmembrane region" description="Helical" evidence="1">
    <location>
        <begin position="202"/>
        <end position="220"/>
    </location>
</feature>
<feature type="transmembrane region" description="Helical" evidence="1">
    <location>
        <begin position="169"/>
        <end position="190"/>
    </location>
</feature>
<keyword evidence="1" id="KW-0472">Membrane</keyword>
<dbReference type="Proteomes" id="UP000664382">
    <property type="component" value="Unassembled WGS sequence"/>
</dbReference>
<dbReference type="EMBL" id="JAGDYM010000013">
    <property type="protein sequence ID" value="MBO1902483.1"/>
    <property type="molecule type" value="Genomic_DNA"/>
</dbReference>
<keyword evidence="1" id="KW-1133">Transmembrane helix</keyword>
<sequence length="240" mass="25054">MNSTTTPHATRSTRLTVGAILLFLNGLTYVILEAITASAWRDPDYSYSYNYISDLGVPDVAEFQGRMIDSPLHLVMNTAFVLHGVVFIVAAALIWRAISRPGLRWAFLVLAVVHGAGISLVGLFHGSQAAVEDGTAVLHGLGALLAIVGGNAAAIIAGIDLLRQRVRPLGGAFLALGAIGIGAFAYLLSTSGTPVDGIPERIAVYTVMAAEIIAGTALVVRGRRSHRATTTTALPAGDRG</sequence>
<feature type="transmembrane region" description="Helical" evidence="1">
    <location>
        <begin position="136"/>
        <end position="157"/>
    </location>
</feature>
<reference evidence="2" key="1">
    <citation type="submission" date="2021-03" db="EMBL/GenBank/DDBJ databases">
        <title>Leucobacter chromiisoli sp. nov., isolated from chromium-containing soil of chemical plant.</title>
        <authorList>
            <person name="Xu Z."/>
        </authorList>
    </citation>
    <scope>NUCLEOTIDE SEQUENCE</scope>
    <source>
        <strain evidence="2">S27</strain>
    </source>
</reference>
<evidence type="ECO:0000256" key="1">
    <source>
        <dbReference type="SAM" id="Phobius"/>
    </source>
</evidence>
<evidence type="ECO:0000313" key="3">
    <source>
        <dbReference type="Proteomes" id="UP000664382"/>
    </source>
</evidence>
<evidence type="ECO:0000313" key="2">
    <source>
        <dbReference type="EMBL" id="MBO1902483.1"/>
    </source>
</evidence>
<dbReference type="Pfam" id="PF06197">
    <property type="entry name" value="DUF998"/>
    <property type="match status" value="1"/>
</dbReference>
<feature type="transmembrane region" description="Helical" evidence="1">
    <location>
        <begin position="105"/>
        <end position="124"/>
    </location>
</feature>
<gene>
    <name evidence="2" type="ORF">J4H92_11045</name>
</gene>
<accession>A0A939MKK7</accession>